<keyword evidence="3" id="KW-1185">Reference proteome</keyword>
<dbReference type="PANTHER" id="PTHR39203">
    <property type="entry name" value="CYTOPLASMIC PROTEIN-RELATED"/>
    <property type="match status" value="1"/>
</dbReference>
<proteinExistence type="predicted"/>
<accession>A0A0V8JKH0</accession>
<reference evidence="2 3" key="1">
    <citation type="submission" date="2015-11" db="EMBL/GenBank/DDBJ databases">
        <title>Bacillus caseinolyticus sp nov.</title>
        <authorList>
            <person name="Dastager S.G."/>
            <person name="Mawlankar R."/>
        </authorList>
    </citation>
    <scope>NUCLEOTIDE SEQUENCE [LARGE SCALE GENOMIC DNA]</scope>
    <source>
        <strain evidence="2 3">SGD-V-76</strain>
    </source>
</reference>
<dbReference type="InterPro" id="IPR015947">
    <property type="entry name" value="PUA-like_sf"/>
</dbReference>
<dbReference type="AlphaFoldDB" id="A0A0V8JKH0"/>
<dbReference type="CDD" id="cd06553">
    <property type="entry name" value="ASCH_Ef3133_like"/>
    <property type="match status" value="1"/>
</dbReference>
<name>A0A0V8JKH0_9BACI</name>
<feature type="domain" description="ASCH" evidence="1">
    <location>
        <begin position="26"/>
        <end position="142"/>
    </location>
</feature>
<dbReference type="EMBL" id="LNQP01000041">
    <property type="protein sequence ID" value="KSU87526.1"/>
    <property type="molecule type" value="Genomic_DNA"/>
</dbReference>
<dbReference type="Pfam" id="PF04266">
    <property type="entry name" value="ASCH"/>
    <property type="match status" value="1"/>
</dbReference>
<comment type="caution">
    <text evidence="2">The sequence shown here is derived from an EMBL/GenBank/DDBJ whole genome shotgun (WGS) entry which is preliminary data.</text>
</comment>
<dbReference type="RefSeq" id="WP_025908002.1">
    <property type="nucleotide sequence ID" value="NZ_KQ758656.1"/>
</dbReference>
<dbReference type="PIRSF" id="PIRSF021320">
    <property type="entry name" value="DUF984"/>
    <property type="match status" value="1"/>
</dbReference>
<dbReference type="InterPro" id="IPR009326">
    <property type="entry name" value="DUF984"/>
</dbReference>
<dbReference type="InterPro" id="IPR007374">
    <property type="entry name" value="ASCH_domain"/>
</dbReference>
<dbReference type="Gene3D" id="3.10.400.10">
    <property type="entry name" value="Sulfate adenylyltransferase"/>
    <property type="match status" value="1"/>
</dbReference>
<evidence type="ECO:0000259" key="1">
    <source>
        <dbReference type="SMART" id="SM01022"/>
    </source>
</evidence>
<dbReference type="Proteomes" id="UP000053681">
    <property type="component" value="Unassembled WGS sequence"/>
</dbReference>
<dbReference type="SUPFAM" id="SSF88697">
    <property type="entry name" value="PUA domain-like"/>
    <property type="match status" value="1"/>
</dbReference>
<gene>
    <name evidence="2" type="ORF">AS180_12400</name>
</gene>
<organism evidence="2 3">
    <name type="scientific">Priestia veravalensis</name>
    <dbReference type="NCBI Taxonomy" id="1414648"/>
    <lineage>
        <taxon>Bacteria</taxon>
        <taxon>Bacillati</taxon>
        <taxon>Bacillota</taxon>
        <taxon>Bacilli</taxon>
        <taxon>Bacillales</taxon>
        <taxon>Bacillaceae</taxon>
        <taxon>Priestia</taxon>
    </lineage>
</organism>
<sequence length="148" mass="17067">MNEIDQFWQDFCKKNNLTNVSYKEAFQFGASSGWLASLVVEGKKTATTSGYVFYELENEELPKKGDYSIVLDENNQPVAVIQVQSVDVLPMNEVSEEFALAEGEGDYNFWWRAHEEFFTNELKPYGKTFSPDLMVVCERFVNLSLKNY</sequence>
<protein>
    <recommendedName>
        <fullName evidence="1">ASCH domain-containing protein</fullName>
    </recommendedName>
</protein>
<dbReference type="SMART" id="SM01022">
    <property type="entry name" value="ASCH"/>
    <property type="match status" value="1"/>
</dbReference>
<dbReference type="PANTHER" id="PTHR39203:SF1">
    <property type="entry name" value="CYTOPLASMIC PROTEIN"/>
    <property type="match status" value="1"/>
</dbReference>
<evidence type="ECO:0000313" key="2">
    <source>
        <dbReference type="EMBL" id="KSU87526.1"/>
    </source>
</evidence>
<evidence type="ECO:0000313" key="3">
    <source>
        <dbReference type="Proteomes" id="UP000053681"/>
    </source>
</evidence>